<dbReference type="InterPro" id="IPR028889">
    <property type="entry name" value="USP"/>
</dbReference>
<dbReference type="Gene3D" id="3.90.70.10">
    <property type="entry name" value="Cysteine proteinases"/>
    <property type="match status" value="1"/>
</dbReference>
<feature type="compositionally biased region" description="Low complexity" evidence="12">
    <location>
        <begin position="1153"/>
        <end position="1163"/>
    </location>
</feature>
<feature type="compositionally biased region" description="Basic and acidic residues" evidence="12">
    <location>
        <begin position="1170"/>
        <end position="1183"/>
    </location>
</feature>
<keyword evidence="9" id="KW-0788">Thiol protease</keyword>
<feature type="compositionally biased region" description="Polar residues" evidence="12">
    <location>
        <begin position="488"/>
        <end position="497"/>
    </location>
</feature>
<dbReference type="InterPro" id="IPR050164">
    <property type="entry name" value="Peptidase_C19"/>
</dbReference>
<dbReference type="FunFam" id="3.90.70.10:FF:000026">
    <property type="entry name" value="Ubiquitin carboxyl-terminal hydrolase 15"/>
    <property type="match status" value="1"/>
</dbReference>
<keyword evidence="4" id="KW-0645">Protease</keyword>
<feature type="region of interest" description="Disordered" evidence="12">
    <location>
        <begin position="1017"/>
        <end position="1046"/>
    </location>
</feature>
<dbReference type="STRING" id="33114.A0A2G2V717"/>
<evidence type="ECO:0000256" key="4">
    <source>
        <dbReference type="ARBA" id="ARBA00022670"/>
    </source>
</evidence>
<dbReference type="SUPFAM" id="SSF54001">
    <property type="entry name" value="Cysteine proteinases"/>
    <property type="match status" value="1"/>
</dbReference>
<feature type="compositionally biased region" description="Low complexity" evidence="12">
    <location>
        <begin position="266"/>
        <end position="278"/>
    </location>
</feature>
<feature type="compositionally biased region" description="Low complexity" evidence="12">
    <location>
        <begin position="1065"/>
        <end position="1079"/>
    </location>
</feature>
<evidence type="ECO:0000256" key="12">
    <source>
        <dbReference type="SAM" id="MobiDB-lite"/>
    </source>
</evidence>
<evidence type="ECO:0000313" key="16">
    <source>
        <dbReference type="Proteomes" id="UP000224567"/>
    </source>
</evidence>
<accession>A0A2G2V717</accession>
<comment type="catalytic activity">
    <reaction evidence="1">
        <text>Thiol-dependent hydrolysis of ester, thioester, amide, peptide and isopeptide bonds formed by the C-terminal Gly of ubiquitin (a 76-residue protein attached to proteins as an intracellular targeting signal).</text>
        <dbReference type="EC" id="3.4.19.12"/>
    </reaction>
</comment>
<evidence type="ECO:0000256" key="3">
    <source>
        <dbReference type="ARBA" id="ARBA00012759"/>
    </source>
</evidence>
<feature type="region of interest" description="Disordered" evidence="12">
    <location>
        <begin position="970"/>
        <end position="999"/>
    </location>
</feature>
<protein>
    <recommendedName>
        <fullName evidence="3">ubiquitinyl hydrolase 1</fullName>
        <ecNumber evidence="3">3.4.19.12</ecNumber>
    </recommendedName>
</protein>
<dbReference type="PANTHER" id="PTHR24006:SF874">
    <property type="entry name" value="UBIQUITIN CARBOXYL-TERMINAL HYDROLASE 16"/>
    <property type="match status" value="1"/>
</dbReference>
<feature type="domain" description="USP" evidence="13">
    <location>
        <begin position="643"/>
        <end position="948"/>
    </location>
</feature>
<dbReference type="Pfam" id="PF00443">
    <property type="entry name" value="UCH"/>
    <property type="match status" value="1"/>
</dbReference>
<feature type="region of interest" description="Disordered" evidence="12">
    <location>
        <begin position="1128"/>
        <end position="1183"/>
    </location>
</feature>
<keyword evidence="10" id="KW-0862">Zinc</keyword>
<keyword evidence="16" id="KW-1185">Reference proteome</keyword>
<comment type="caution">
    <text evidence="15">The sequence shown here is derived from an EMBL/GenBank/DDBJ whole genome shotgun (WGS) entry which is preliminary data.</text>
</comment>
<dbReference type="AlphaFoldDB" id="A0A2G2V717"/>
<keyword evidence="8 15" id="KW-0378">Hydrolase</keyword>
<dbReference type="PROSITE" id="PS00972">
    <property type="entry name" value="USP_1"/>
    <property type="match status" value="1"/>
</dbReference>
<evidence type="ECO:0000259" key="14">
    <source>
        <dbReference type="PROSITE" id="PS50865"/>
    </source>
</evidence>
<feature type="domain" description="MYND-type" evidence="14">
    <location>
        <begin position="129"/>
        <end position="166"/>
    </location>
</feature>
<evidence type="ECO:0000256" key="11">
    <source>
        <dbReference type="PROSITE-ProRule" id="PRU00134"/>
    </source>
</evidence>
<dbReference type="GO" id="GO:0005634">
    <property type="term" value="C:nucleus"/>
    <property type="evidence" value="ECO:0007669"/>
    <property type="project" value="TreeGrafter"/>
</dbReference>
<feature type="compositionally biased region" description="Low complexity" evidence="12">
    <location>
        <begin position="340"/>
        <end position="362"/>
    </location>
</feature>
<feature type="compositionally biased region" description="Polar residues" evidence="12">
    <location>
        <begin position="311"/>
        <end position="323"/>
    </location>
</feature>
<keyword evidence="5" id="KW-0479">Metal-binding</keyword>
<evidence type="ECO:0000256" key="7">
    <source>
        <dbReference type="ARBA" id="ARBA00022786"/>
    </source>
</evidence>
<dbReference type="PANTHER" id="PTHR24006">
    <property type="entry name" value="UBIQUITIN CARBOXYL-TERMINAL HYDROLASE"/>
    <property type="match status" value="1"/>
</dbReference>
<dbReference type="InterPro" id="IPR001394">
    <property type="entry name" value="Peptidase_C19_UCH"/>
</dbReference>
<dbReference type="EC" id="3.4.19.12" evidence="3"/>
<dbReference type="Pfam" id="PF01753">
    <property type="entry name" value="zf-MYND"/>
    <property type="match status" value="1"/>
</dbReference>
<feature type="compositionally biased region" description="Low complexity" evidence="12">
    <location>
        <begin position="1019"/>
        <end position="1045"/>
    </location>
</feature>
<evidence type="ECO:0000256" key="5">
    <source>
        <dbReference type="ARBA" id="ARBA00022723"/>
    </source>
</evidence>
<evidence type="ECO:0000313" key="15">
    <source>
        <dbReference type="EMBL" id="PHT28773.1"/>
    </source>
</evidence>
<feature type="compositionally biased region" description="Basic and acidic residues" evidence="12">
    <location>
        <begin position="284"/>
        <end position="308"/>
    </location>
</feature>
<feature type="compositionally biased region" description="Basic and acidic residues" evidence="12">
    <location>
        <begin position="446"/>
        <end position="458"/>
    </location>
</feature>
<dbReference type="InterPro" id="IPR038765">
    <property type="entry name" value="Papain-like_cys_pep_sf"/>
</dbReference>
<feature type="compositionally biased region" description="Polar residues" evidence="12">
    <location>
        <begin position="1131"/>
        <end position="1145"/>
    </location>
</feature>
<dbReference type="Proteomes" id="UP000224567">
    <property type="component" value="Unassembled WGS sequence"/>
</dbReference>
<feature type="compositionally biased region" description="Polar residues" evidence="12">
    <location>
        <begin position="980"/>
        <end position="999"/>
    </location>
</feature>
<sequence length="1183" mass="129456">MLVGGDLGFLSSLVVAAFVAVFGPVLGFVVRRKWRRSVARREEIKRLLVLASEEAARVELQAAEEYGYAYGYSYGYGNDYLKDDDNHVFVETPAPASLAEPSVPVSVSSATTTSASSYSGSSRQLQYQCAVCSSPTSTRCSQCKAVRYCSGKCQILHWRQGHKDECRPVSNLDHRNDVEVKSHLKTYKQDSNGSHLKSTEFEGRHSSGSADGSPEEAALLRSKHTTTSDGKHNTVGQSPTETKSPNLNSSFVPHSSSCEHLDLTTSSGSSVDHSSSDSSDSDASDCHRSGVIDEVKIQTDHSKVDRLKPSYTEQPQLVHTADNNHAKRSIHGDTGSKYWTSTSTSNDDSSESSLTESSTSSSGFWEGSVPYTRSRIGSLDNIADSTIRNACEIKISDSQSISCRPAEIARLSISGVGEQGSNSKKDLENPKPIIVEVLKPVNQAEPRFEVKDGTESRRSSASRSVNSDQLDVHDSRDKCMLTSKEGRYSSSNASANLKNHDVLKASNLPSSSPNKSYPGIEGPASVLQMPKDRQKELSPAKICDNIASSNGRHDIQNVKSAKIDSTQVAGSCSAEPSAPLPNPRNGLKSSVLKVVDQFRGSKMTRLSSPGEECEVIGRYGSKGLFPYENFVKLHNWKNELRPFGLVNCGNSCYANAVLQCLAFTPPLTSYFLQGLHSKTCQKKGWCFTCEFESLVLKAKDGNSPLSPSSIISHLESIGSNLGNGREEDAHEFLRYVIDTMQPICLKEAGVTAPGSFEEETSLVGLTFGGYLRSKIECMRCGGKSERQERMMDLTVEIDGDIGTLEEALKQFTHTETLDGENKYRCGRCKSYEKAKKKLKVLEAPNVLTIALKRFQSGKFGKLNKTIKFPEILNLAPYMSGTSDKSPVYQLYGVVVHLDIMNAAFSGHYVCYVRNFQNKWYKVDDSSVKPVELERVLSKGAYMLLYSRCSPRAPRIMRSLTIPRDPRGLKQLTCKSRSHTRSPWDSSHGESTNQTCNECSYPSHTNVRPIRSIFEDDSSSEQSSFFSEPGSCSTDSTNRDSTSTDDLNIDIFGESGVSWNNLWRNSSDSDTSSSSSSPSPLYSRHSPLADLDRYASAHEETCSSCSGDAEAAGDGQGFWTGLPDRNGYAAVSETSGRTPPLCSNPNKHCRKVVSSHNSSNTDSSRLGRVNPCDKSKSPVTCRDR</sequence>
<dbReference type="GO" id="GO:0004843">
    <property type="term" value="F:cysteine-type deubiquitinase activity"/>
    <property type="evidence" value="ECO:0007669"/>
    <property type="project" value="UniProtKB-EC"/>
</dbReference>
<dbReference type="PROSITE" id="PS01360">
    <property type="entry name" value="ZF_MYND_1"/>
    <property type="match status" value="1"/>
</dbReference>
<name>A0A2G2V717_CAPBA</name>
<dbReference type="OrthoDB" id="420187at2759"/>
<dbReference type="GO" id="GO:0008270">
    <property type="term" value="F:zinc ion binding"/>
    <property type="evidence" value="ECO:0007669"/>
    <property type="project" value="UniProtKB-KW"/>
</dbReference>
<evidence type="ECO:0000256" key="8">
    <source>
        <dbReference type="ARBA" id="ARBA00022801"/>
    </source>
</evidence>
<dbReference type="PROSITE" id="PS50865">
    <property type="entry name" value="ZF_MYND_2"/>
    <property type="match status" value="1"/>
</dbReference>
<evidence type="ECO:0000256" key="2">
    <source>
        <dbReference type="ARBA" id="ARBA00009085"/>
    </source>
</evidence>
<dbReference type="EMBL" id="MLFT02000185">
    <property type="protein sequence ID" value="PHT28773.1"/>
    <property type="molecule type" value="Genomic_DNA"/>
</dbReference>
<dbReference type="FunFam" id="6.10.140.2220:FF:000006">
    <property type="entry name" value="Ubiquitin carboxyl-terminal hydrolase 15"/>
    <property type="match status" value="1"/>
</dbReference>
<dbReference type="Gene3D" id="6.10.140.2220">
    <property type="match status" value="1"/>
</dbReference>
<dbReference type="InterPro" id="IPR018200">
    <property type="entry name" value="USP_CS"/>
</dbReference>
<reference evidence="16" key="2">
    <citation type="journal article" date="2017" name="J. Anim. Genet.">
        <title>Multiple reference genome sequences of hot pepper reveal the massive evolution of plant disease resistance genes by retroduplication.</title>
        <authorList>
            <person name="Kim S."/>
            <person name="Park J."/>
            <person name="Yeom S.-I."/>
            <person name="Kim Y.-M."/>
            <person name="Seo E."/>
            <person name="Kim K.-T."/>
            <person name="Kim M.-S."/>
            <person name="Lee J.M."/>
            <person name="Cheong K."/>
            <person name="Shin H.-S."/>
            <person name="Kim S.-B."/>
            <person name="Han K."/>
            <person name="Lee J."/>
            <person name="Park M."/>
            <person name="Lee H.-A."/>
            <person name="Lee H.-Y."/>
            <person name="Lee Y."/>
            <person name="Oh S."/>
            <person name="Lee J.H."/>
            <person name="Choi E."/>
            <person name="Choi E."/>
            <person name="Lee S.E."/>
            <person name="Jeon J."/>
            <person name="Kim H."/>
            <person name="Choi G."/>
            <person name="Song H."/>
            <person name="Lee J."/>
            <person name="Lee S.-C."/>
            <person name="Kwon J.-K."/>
            <person name="Lee H.-Y."/>
            <person name="Koo N."/>
            <person name="Hong Y."/>
            <person name="Kim R.W."/>
            <person name="Kang W.-H."/>
            <person name="Huh J.H."/>
            <person name="Kang B.-C."/>
            <person name="Yang T.-J."/>
            <person name="Lee Y.-H."/>
            <person name="Bennetzen J.L."/>
            <person name="Choi D."/>
        </authorList>
    </citation>
    <scope>NUCLEOTIDE SEQUENCE [LARGE SCALE GENOMIC DNA]</scope>
    <source>
        <strain evidence="16">cv. PBC81</strain>
    </source>
</reference>
<dbReference type="GO" id="GO:0016579">
    <property type="term" value="P:protein deubiquitination"/>
    <property type="evidence" value="ECO:0007669"/>
    <property type="project" value="InterPro"/>
</dbReference>
<proteinExistence type="inferred from homology"/>
<feature type="compositionally biased region" description="Polar residues" evidence="12">
    <location>
        <begin position="234"/>
        <end position="256"/>
    </location>
</feature>
<dbReference type="SUPFAM" id="SSF144232">
    <property type="entry name" value="HIT/MYND zinc finger-like"/>
    <property type="match status" value="1"/>
</dbReference>
<comment type="similarity">
    <text evidence="2">Belongs to the peptidase C19 family.</text>
</comment>
<feature type="region of interest" description="Disordered" evidence="12">
    <location>
        <begin position="1064"/>
        <end position="1083"/>
    </location>
</feature>
<evidence type="ECO:0000256" key="10">
    <source>
        <dbReference type="ARBA" id="ARBA00022833"/>
    </source>
</evidence>
<evidence type="ECO:0000256" key="9">
    <source>
        <dbReference type="ARBA" id="ARBA00022807"/>
    </source>
</evidence>
<keyword evidence="6 11" id="KW-0863">Zinc-finger</keyword>
<dbReference type="GO" id="GO:0006508">
    <property type="term" value="P:proteolysis"/>
    <property type="evidence" value="ECO:0007669"/>
    <property type="project" value="UniProtKB-KW"/>
</dbReference>
<evidence type="ECO:0000256" key="1">
    <source>
        <dbReference type="ARBA" id="ARBA00000707"/>
    </source>
</evidence>
<gene>
    <name evidence="15" type="ORF">CQW23_31634</name>
</gene>
<keyword evidence="7" id="KW-0833">Ubl conjugation pathway</keyword>
<dbReference type="InterPro" id="IPR002893">
    <property type="entry name" value="Znf_MYND"/>
</dbReference>
<reference evidence="15 16" key="1">
    <citation type="journal article" date="2017" name="Genome Biol.">
        <title>New reference genome sequences of hot pepper reveal the massive evolution of plant disease-resistance genes by retroduplication.</title>
        <authorList>
            <person name="Kim S."/>
            <person name="Park J."/>
            <person name="Yeom S.I."/>
            <person name="Kim Y.M."/>
            <person name="Seo E."/>
            <person name="Kim K.T."/>
            <person name="Kim M.S."/>
            <person name="Lee J.M."/>
            <person name="Cheong K."/>
            <person name="Shin H.S."/>
            <person name="Kim S.B."/>
            <person name="Han K."/>
            <person name="Lee J."/>
            <person name="Park M."/>
            <person name="Lee H.A."/>
            <person name="Lee H.Y."/>
            <person name="Lee Y."/>
            <person name="Oh S."/>
            <person name="Lee J.H."/>
            <person name="Choi E."/>
            <person name="Choi E."/>
            <person name="Lee S.E."/>
            <person name="Jeon J."/>
            <person name="Kim H."/>
            <person name="Choi G."/>
            <person name="Song H."/>
            <person name="Lee J."/>
            <person name="Lee S.C."/>
            <person name="Kwon J.K."/>
            <person name="Lee H.Y."/>
            <person name="Koo N."/>
            <person name="Hong Y."/>
            <person name="Kim R.W."/>
            <person name="Kang W.H."/>
            <person name="Huh J.H."/>
            <person name="Kang B.C."/>
            <person name="Yang T.J."/>
            <person name="Lee Y.H."/>
            <person name="Bennetzen J.L."/>
            <person name="Choi D."/>
        </authorList>
    </citation>
    <scope>NUCLEOTIDE SEQUENCE [LARGE SCALE GENOMIC DNA]</scope>
    <source>
        <strain evidence="16">cv. PBC81</strain>
    </source>
</reference>
<dbReference type="PROSITE" id="PS50235">
    <property type="entry name" value="USP_3"/>
    <property type="match status" value="1"/>
</dbReference>
<dbReference type="GO" id="GO:0005829">
    <property type="term" value="C:cytosol"/>
    <property type="evidence" value="ECO:0007669"/>
    <property type="project" value="TreeGrafter"/>
</dbReference>
<feature type="region of interest" description="Disordered" evidence="12">
    <location>
        <begin position="446"/>
        <end position="538"/>
    </location>
</feature>
<organism evidence="15 16">
    <name type="scientific">Capsicum baccatum</name>
    <name type="common">Peruvian pepper</name>
    <dbReference type="NCBI Taxonomy" id="33114"/>
    <lineage>
        <taxon>Eukaryota</taxon>
        <taxon>Viridiplantae</taxon>
        <taxon>Streptophyta</taxon>
        <taxon>Embryophyta</taxon>
        <taxon>Tracheophyta</taxon>
        <taxon>Spermatophyta</taxon>
        <taxon>Magnoliopsida</taxon>
        <taxon>eudicotyledons</taxon>
        <taxon>Gunneridae</taxon>
        <taxon>Pentapetalae</taxon>
        <taxon>asterids</taxon>
        <taxon>lamiids</taxon>
        <taxon>Solanales</taxon>
        <taxon>Solanaceae</taxon>
        <taxon>Solanoideae</taxon>
        <taxon>Capsiceae</taxon>
        <taxon>Capsicum</taxon>
    </lineage>
</organism>
<evidence type="ECO:0000259" key="13">
    <source>
        <dbReference type="PROSITE" id="PS50235"/>
    </source>
</evidence>
<feature type="compositionally biased region" description="Basic and acidic residues" evidence="12">
    <location>
        <begin position="470"/>
        <end position="487"/>
    </location>
</feature>
<feature type="region of interest" description="Disordered" evidence="12">
    <location>
        <begin position="184"/>
        <end position="367"/>
    </location>
</feature>
<evidence type="ECO:0000256" key="6">
    <source>
        <dbReference type="ARBA" id="ARBA00022771"/>
    </source>
</evidence>